<name>A0A179B5R8_9ACTO</name>
<dbReference type="AlphaFoldDB" id="A0A179B5R8"/>
<dbReference type="EMBL" id="LVZK01000001">
    <property type="protein sequence ID" value="OAP86593.1"/>
    <property type="molecule type" value="Genomic_DNA"/>
</dbReference>
<dbReference type="CDD" id="cd00756">
    <property type="entry name" value="MoaE"/>
    <property type="match status" value="1"/>
</dbReference>
<gene>
    <name evidence="1" type="ORF">A4H34_05550</name>
</gene>
<comment type="caution">
    <text evidence="1">The sequence shown here is derived from an EMBL/GenBank/DDBJ whole genome shotgun (WGS) entry which is preliminary data.</text>
</comment>
<dbReference type="SUPFAM" id="SSF54690">
    <property type="entry name" value="Molybdopterin synthase subunit MoaE"/>
    <property type="match status" value="1"/>
</dbReference>
<dbReference type="InterPro" id="IPR036563">
    <property type="entry name" value="MoaE_sf"/>
</dbReference>
<evidence type="ECO:0000313" key="2">
    <source>
        <dbReference type="Proteomes" id="UP000078368"/>
    </source>
</evidence>
<proteinExistence type="predicted"/>
<protein>
    <submittedName>
        <fullName evidence="1">Molybdenum cofactor biosynthesis protein MoaE</fullName>
    </submittedName>
</protein>
<sequence length="142" mass="15184">MLDVVHTGLTAQRLDAAAICKDAHDPRCGAVAMFQGTVRDHSSGATVAALEYTAHPSAARILRSIAEGLTLRQGVHRVEAWHRTGLLDVGDVVMVVAVAAEHRSQAFAAAEALVDEVKARLPVWKKQIMADGSHRWSGLESA</sequence>
<dbReference type="InterPro" id="IPR003448">
    <property type="entry name" value="Mopterin_biosynth_MoaE"/>
</dbReference>
<dbReference type="GO" id="GO:0006777">
    <property type="term" value="P:Mo-molybdopterin cofactor biosynthetic process"/>
    <property type="evidence" value="ECO:0007669"/>
    <property type="project" value="InterPro"/>
</dbReference>
<dbReference type="PANTHER" id="PTHR23404">
    <property type="entry name" value="MOLYBDOPTERIN SYNTHASE RELATED"/>
    <property type="match status" value="1"/>
</dbReference>
<evidence type="ECO:0000313" key="1">
    <source>
        <dbReference type="EMBL" id="OAP86593.1"/>
    </source>
</evidence>
<dbReference type="RefSeq" id="WP_064231326.1">
    <property type="nucleotide sequence ID" value="NZ_LVZK01000001.1"/>
</dbReference>
<organism evidence="1 2">
    <name type="scientific">Peptidiphaga gingivicola</name>
    <dbReference type="NCBI Taxonomy" id="2741497"/>
    <lineage>
        <taxon>Bacteria</taxon>
        <taxon>Bacillati</taxon>
        <taxon>Actinomycetota</taxon>
        <taxon>Actinomycetes</taxon>
        <taxon>Actinomycetales</taxon>
        <taxon>Actinomycetaceae</taxon>
        <taxon>Peptidiphaga</taxon>
    </lineage>
</organism>
<dbReference type="Proteomes" id="UP000078368">
    <property type="component" value="Unassembled WGS sequence"/>
</dbReference>
<dbReference type="Pfam" id="PF02391">
    <property type="entry name" value="MoaE"/>
    <property type="match status" value="1"/>
</dbReference>
<dbReference type="Gene3D" id="3.90.1170.40">
    <property type="entry name" value="Molybdopterin biosynthesis MoaE subunit"/>
    <property type="match status" value="1"/>
</dbReference>
<reference evidence="1 2" key="1">
    <citation type="submission" date="2016-04" db="EMBL/GenBank/DDBJ databases">
        <title>Peptidophaga gingivicola gen. nov., sp. nov., isolated from human subgingival plaque.</title>
        <authorList>
            <person name="Beall C.J."/>
            <person name="Mokrzan E.M."/>
            <person name="Griffen A.L."/>
            <person name="Leys E.J."/>
        </authorList>
    </citation>
    <scope>NUCLEOTIDE SEQUENCE [LARGE SCALE GENOMIC DNA]</scope>
    <source>
        <strain evidence="1 2">BA112</strain>
    </source>
</reference>
<dbReference type="OrthoDB" id="9794429at2"/>
<accession>A0A179B5R8</accession>
<dbReference type="STRING" id="1823756.A4H34_05550"/>
<keyword evidence="2" id="KW-1185">Reference proteome</keyword>